<geneLocation type="mitochondrion" evidence="2"/>
<dbReference type="GO" id="GO:0005739">
    <property type="term" value="C:mitochondrion"/>
    <property type="evidence" value="ECO:0007669"/>
    <property type="project" value="UniProtKB-ARBA"/>
</dbReference>
<organism evidence="2">
    <name type="scientific">Juglanconis sp</name>
    <dbReference type="NCBI Taxonomy" id="2041886"/>
    <lineage>
        <taxon>Eukaryota</taxon>
        <taxon>Fungi</taxon>
        <taxon>Dikarya</taxon>
        <taxon>Ascomycota</taxon>
        <taxon>Pezizomycotina</taxon>
        <taxon>Sordariomycetes</taxon>
        <taxon>Sordariomycetidae</taxon>
        <taxon>Diaporthales</taxon>
        <taxon>Juglanconidaceae</taxon>
        <taxon>Juglanconis</taxon>
    </lineage>
</organism>
<dbReference type="PANTHER" id="PTHR36181">
    <property type="entry name" value="INTRON-ENCODED ENDONUCLEASE AI3-RELATED"/>
    <property type="match status" value="1"/>
</dbReference>
<accession>A0A291LIF8</accession>
<keyword evidence="2" id="KW-0496">Mitochondrion</keyword>
<dbReference type="EMBL" id="KY575055">
    <property type="protein sequence ID" value="ATI20303.1"/>
    <property type="molecule type" value="Genomic_DNA"/>
</dbReference>
<proteinExistence type="predicted"/>
<feature type="domain" description="Homing endonuclease LAGLIDADG" evidence="1">
    <location>
        <begin position="27"/>
        <end position="126"/>
    </location>
</feature>
<keyword evidence="2" id="KW-0255">Endonuclease</keyword>
<keyword evidence="2" id="KW-0378">Hydrolase</keyword>
<evidence type="ECO:0000313" key="2">
    <source>
        <dbReference type="EMBL" id="ATI20303.1"/>
    </source>
</evidence>
<dbReference type="AlphaFoldDB" id="A0A291LIF8"/>
<dbReference type="PANTHER" id="PTHR36181:SF4">
    <property type="entry name" value="LAGLIDADG ENDONUCLEASE"/>
    <property type="match status" value="1"/>
</dbReference>
<dbReference type="InterPro" id="IPR051289">
    <property type="entry name" value="LAGLIDADG_Endonuclease"/>
</dbReference>
<name>A0A291LIF8_9PEZI</name>
<feature type="domain" description="Homing endonuclease LAGLIDADG" evidence="1">
    <location>
        <begin position="185"/>
        <end position="305"/>
    </location>
</feature>
<dbReference type="InterPro" id="IPR027434">
    <property type="entry name" value="Homing_endonucl"/>
</dbReference>
<gene>
    <name evidence="2" type="primary">orf336</name>
</gene>
<dbReference type="Pfam" id="PF00961">
    <property type="entry name" value="LAGLIDADG_1"/>
    <property type="match status" value="2"/>
</dbReference>
<sequence length="336" mass="38096">MIKATGESLESLIKNPALCPLNPWFVTGFTDGEGSFMIRVRKNAKYRTGFVVEVYFSMDLHKKDLKILQEIQAYFGGVGKIREDVNDKVKFRVESLKDIVKEIIPHFDKYPLITQKLADYLLFRDVVNMMVNKEHLTKEGLNKIVSTKAVINLGLPAELQLYFPDIIPTLRPLVENKAVPHGQWMAGFTSAEGCFKITLVKRPSSSSRGGACLLPRGARLPSGETRRIDQVYLVFQLTQHSRDEKLLGSFITFFGCGILEASSRDPIVRFSVYNFSDNYEKIISFFNRYNIFGVKSIDFQDWCKAAEIIKAKQHLTKEGLNLIVTLKSGINKGRSL</sequence>
<evidence type="ECO:0000259" key="1">
    <source>
        <dbReference type="Pfam" id="PF00961"/>
    </source>
</evidence>
<reference evidence="2" key="1">
    <citation type="submission" date="2017-02" db="EMBL/GenBank/DDBJ databases">
        <title>Fungal Comparative Genomics of Melanconis species and Ophiognomonia clavigignenti-juglandacearum at Different Phylogenetic Distances.</title>
        <authorList>
            <person name="Demers J.E."/>
            <person name="Castlebury L.A."/>
        </authorList>
    </citation>
    <scope>NUCLEOTIDE SEQUENCE</scope>
    <source>
        <strain evidence="2">DMW523</strain>
    </source>
</reference>
<protein>
    <submittedName>
        <fullName evidence="2">LAGLIDADG endonuclease</fullName>
    </submittedName>
</protein>
<dbReference type="GO" id="GO:0004519">
    <property type="term" value="F:endonuclease activity"/>
    <property type="evidence" value="ECO:0007669"/>
    <property type="project" value="UniProtKB-KW"/>
</dbReference>
<dbReference type="InterPro" id="IPR004860">
    <property type="entry name" value="LAGLIDADG_dom"/>
</dbReference>
<dbReference type="SUPFAM" id="SSF55608">
    <property type="entry name" value="Homing endonucleases"/>
    <property type="match status" value="2"/>
</dbReference>
<dbReference type="Gene3D" id="3.10.28.10">
    <property type="entry name" value="Homing endonucleases"/>
    <property type="match status" value="2"/>
</dbReference>
<keyword evidence="2" id="KW-0540">Nuclease</keyword>